<dbReference type="AlphaFoldDB" id="A0A8J6TTT2"/>
<evidence type="ECO:0000313" key="5">
    <source>
        <dbReference type="Proteomes" id="UP000652681"/>
    </source>
</evidence>
<name>A0A8J6TTT2_9FLAO</name>
<dbReference type="RefSeq" id="WP_163492666.1">
    <property type="nucleotide sequence ID" value="NZ_JACVEL010000009.1"/>
</dbReference>
<dbReference type="Pfam" id="PF18962">
    <property type="entry name" value="Por_Secre_tail"/>
    <property type="match status" value="1"/>
</dbReference>
<gene>
    <name evidence="4" type="ORF">H9Y05_12695</name>
</gene>
<dbReference type="NCBIfam" id="TIGR04183">
    <property type="entry name" value="Por_Secre_tail"/>
    <property type="match status" value="1"/>
</dbReference>
<evidence type="ECO:0000256" key="1">
    <source>
        <dbReference type="ARBA" id="ARBA00022729"/>
    </source>
</evidence>
<feature type="chain" id="PRO_5035279138" evidence="2">
    <location>
        <begin position="20"/>
        <end position="239"/>
    </location>
</feature>
<evidence type="ECO:0000313" key="4">
    <source>
        <dbReference type="EMBL" id="MBC9813329.1"/>
    </source>
</evidence>
<comment type="caution">
    <text evidence="4">The sequence shown here is derived from an EMBL/GenBank/DDBJ whole genome shotgun (WGS) entry which is preliminary data.</text>
</comment>
<keyword evidence="5" id="KW-1185">Reference proteome</keyword>
<sequence length="239" mass="25754">MKKQLLTALLALSTGVLTAQTCNPQYQDSTFGAWPDTTTNFAPAFVNVPYVQLLDFKAPSDAGDIDPAYSGATINSYRVTSVNGLPSGFTYQCSAANCQYNGGTAGCAQLTGTANNTQIGTHPIDIVIQATIMIGSIPAPVNYTFSGYKLIIQEQELGTTLLAPDQVYIYPNPASTMINIVHADLYETIEIYGVNGQLISQKGIASSEEQINLSDVKEGIYFIHLIKGETKNVHKFVKK</sequence>
<feature type="signal peptide" evidence="2">
    <location>
        <begin position="1"/>
        <end position="19"/>
    </location>
</feature>
<proteinExistence type="predicted"/>
<organism evidence="4 5">
    <name type="scientific">Taishania pollutisoli</name>
    <dbReference type="NCBI Taxonomy" id="2766479"/>
    <lineage>
        <taxon>Bacteria</taxon>
        <taxon>Pseudomonadati</taxon>
        <taxon>Bacteroidota</taxon>
        <taxon>Flavobacteriia</taxon>
        <taxon>Flavobacteriales</taxon>
        <taxon>Crocinitomicaceae</taxon>
        <taxon>Taishania</taxon>
    </lineage>
</organism>
<evidence type="ECO:0000256" key="2">
    <source>
        <dbReference type="SAM" id="SignalP"/>
    </source>
</evidence>
<dbReference type="Proteomes" id="UP000652681">
    <property type="component" value="Unassembled WGS sequence"/>
</dbReference>
<feature type="domain" description="Secretion system C-terminal sorting" evidence="3">
    <location>
        <begin position="169"/>
        <end position="237"/>
    </location>
</feature>
<protein>
    <submittedName>
        <fullName evidence="4">T9SS type A sorting domain-containing protein</fullName>
    </submittedName>
</protein>
<reference evidence="4" key="1">
    <citation type="submission" date="2020-09" db="EMBL/GenBank/DDBJ databases">
        <title>Taishania pollutisoli gen. nov., sp. nov., Isolated from Tetrabromobisphenol A-Contaminated Soil.</title>
        <authorList>
            <person name="Chen Q."/>
        </authorList>
    </citation>
    <scope>NUCLEOTIDE SEQUENCE</scope>
    <source>
        <strain evidence="4">CZZ-1</strain>
    </source>
</reference>
<evidence type="ECO:0000259" key="3">
    <source>
        <dbReference type="Pfam" id="PF18962"/>
    </source>
</evidence>
<keyword evidence="1 2" id="KW-0732">Signal</keyword>
<dbReference type="EMBL" id="JACVEL010000009">
    <property type="protein sequence ID" value="MBC9813329.1"/>
    <property type="molecule type" value="Genomic_DNA"/>
</dbReference>
<accession>A0A8J6TTT2</accession>
<dbReference type="InterPro" id="IPR026444">
    <property type="entry name" value="Secre_tail"/>
</dbReference>